<name>A0A1A7R928_9GAMM</name>
<dbReference type="Gene3D" id="3.40.50.300">
    <property type="entry name" value="P-loop containing nucleotide triphosphate hydrolases"/>
    <property type="match status" value="2"/>
</dbReference>
<protein>
    <submittedName>
        <fullName evidence="2">Bipolar DNA helicase</fullName>
    </submittedName>
</protein>
<dbReference type="PANTHER" id="PTHR42957">
    <property type="entry name" value="HELICASE MJ1565-RELATED"/>
    <property type="match status" value="1"/>
</dbReference>
<keyword evidence="2" id="KW-0378">Hydrolase</keyword>
<feature type="domain" description="Helicase HerA central" evidence="1">
    <location>
        <begin position="124"/>
        <end position="408"/>
    </location>
</feature>
<evidence type="ECO:0000313" key="3">
    <source>
        <dbReference type="Proteomes" id="UP000185753"/>
    </source>
</evidence>
<dbReference type="SUPFAM" id="SSF52540">
    <property type="entry name" value="P-loop containing nucleoside triphosphate hydrolases"/>
    <property type="match status" value="1"/>
</dbReference>
<gene>
    <name evidence="2" type="ORF">A9J31_04830</name>
</gene>
<dbReference type="EMBL" id="LZDS01000025">
    <property type="protein sequence ID" value="OBX28411.1"/>
    <property type="molecule type" value="Genomic_DNA"/>
</dbReference>
<dbReference type="InterPro" id="IPR002789">
    <property type="entry name" value="HerA_central"/>
</dbReference>
<dbReference type="OrthoDB" id="9806951at2"/>
<accession>A0A1A7R928</accession>
<sequence>MSDTGCLAEVISVKPNKIIVQVTNLEDFKLPNESLKVGSYIRVTNNDDAILIAVIENFTIGIDHNTQRIYLIEALPLGVLEDGEFTRGGDTIAIPPKLVQPATLEDIRAIYNSISEDKRLNFCKLSTNKNVLIPIDGNKFFNKHIAILGSTGSGKSHTLSKILQTAVSAKSGKFSLNNSHIIIFDIHSEYKNAFPNANFLDINTLEIPYWLLNSDELEEILLDTGERDNYNQSSIFRKIVTLNKKKHNPDISNIFYDTPIKFDLNEVVNAIFNLKNETKSSKNPDNCMIDDANIDKDVGYYFQNDDEKINYFFDRQLKFLPTKNSYVNKGMYADGTLDKFYNRLSEKIRQDRLSFMFNNDLKDIEFVNVLKQILGFEKDKESNITVIDLSDVPFEVLTITVSVISRLIFDYGYFYKRHRFELNAEEKINNDVPILMVYEEAHKYVPNSELTKYRASKIAIERIAKEGRKYGITLMLSSQRPSEISETIFAQCNNFISMRLTNPVDQNYVRKLLPDSLGGIIDILPSLHQGDALLVGDSIVLPSIVTIDRCNPEPSSSDIPYWTLWKEQWKDVAFEDICQKWK</sequence>
<evidence type="ECO:0000313" key="2">
    <source>
        <dbReference type="EMBL" id="OBX28411.1"/>
    </source>
</evidence>
<keyword evidence="2" id="KW-0347">Helicase</keyword>
<dbReference type="InterPro" id="IPR008571">
    <property type="entry name" value="HerA-like"/>
</dbReference>
<dbReference type="Proteomes" id="UP000185753">
    <property type="component" value="Unassembled WGS sequence"/>
</dbReference>
<dbReference type="AlphaFoldDB" id="A0A1A7R928"/>
<keyword evidence="3" id="KW-1185">Reference proteome</keyword>
<dbReference type="NCBIfam" id="NF042944">
    <property type="entry name" value="HerA_antiphage_2"/>
    <property type="match status" value="1"/>
</dbReference>
<reference evidence="3" key="1">
    <citation type="submission" date="2016-06" db="EMBL/GenBank/DDBJ databases">
        <authorList>
            <person name="Radolfova-Krizova L."/>
            <person name="Nemec A."/>
        </authorList>
    </citation>
    <scope>NUCLEOTIDE SEQUENCE [LARGE SCALE GENOMIC DNA]</scope>
    <source>
        <strain evidence="3">ANC 4275</strain>
    </source>
</reference>
<keyword evidence="2" id="KW-0067">ATP-binding</keyword>
<proteinExistence type="predicted"/>
<dbReference type="PANTHER" id="PTHR42957:SF1">
    <property type="entry name" value="HELICASE MJ1565-RELATED"/>
    <property type="match status" value="1"/>
</dbReference>
<evidence type="ECO:0000259" key="1">
    <source>
        <dbReference type="Pfam" id="PF01935"/>
    </source>
</evidence>
<dbReference type="RefSeq" id="WP_045795823.1">
    <property type="nucleotide sequence ID" value="NZ_LZDS01000025.1"/>
</dbReference>
<dbReference type="Pfam" id="PF01935">
    <property type="entry name" value="DUF87"/>
    <property type="match status" value="1"/>
</dbReference>
<dbReference type="InterPro" id="IPR027417">
    <property type="entry name" value="P-loop_NTPase"/>
</dbReference>
<keyword evidence="2" id="KW-0547">Nucleotide-binding</keyword>
<organism evidence="2 3">
    <name type="scientific">Acinetobacter gandensis</name>
    <dbReference type="NCBI Taxonomy" id="1443941"/>
    <lineage>
        <taxon>Bacteria</taxon>
        <taxon>Pseudomonadati</taxon>
        <taxon>Pseudomonadota</taxon>
        <taxon>Gammaproteobacteria</taxon>
        <taxon>Moraxellales</taxon>
        <taxon>Moraxellaceae</taxon>
        <taxon>Acinetobacter</taxon>
    </lineage>
</organism>
<dbReference type="GO" id="GO:0004386">
    <property type="term" value="F:helicase activity"/>
    <property type="evidence" value="ECO:0007669"/>
    <property type="project" value="UniProtKB-KW"/>
</dbReference>
<dbReference type="STRING" id="1443941.A9J31_04830"/>
<comment type="caution">
    <text evidence="2">The sequence shown here is derived from an EMBL/GenBank/DDBJ whole genome shotgun (WGS) entry which is preliminary data.</text>
</comment>